<comment type="subcellular location">
    <subcellularLocation>
        <location evidence="1">Periplasm</location>
    </subcellularLocation>
</comment>
<accession>Q1MXM0</accession>
<reference evidence="5 6" key="1">
    <citation type="submission" date="2006-03" db="EMBL/GenBank/DDBJ databases">
        <authorList>
            <person name="Pinhassi J."/>
            <person name="Pedros-Alio C."/>
            <person name="Ferriera S."/>
            <person name="Johnson J."/>
            <person name="Kravitz S."/>
            <person name="Halpern A."/>
            <person name="Remington K."/>
            <person name="Beeson K."/>
            <person name="Tran B."/>
            <person name="Rogers Y.-H."/>
            <person name="Friedman R."/>
            <person name="Venter J.C."/>
        </authorList>
    </citation>
    <scope>NUCLEOTIDE SEQUENCE [LARGE SCALE GENOMIC DNA]</scope>
    <source>
        <strain evidence="5 6">RED65</strain>
    </source>
</reference>
<dbReference type="InterPro" id="IPR015168">
    <property type="entry name" value="SsuA/THI5"/>
</dbReference>
<comment type="similarity">
    <text evidence="2">Belongs to the bacterial solute-binding protein SsuA/TauA family.</text>
</comment>
<evidence type="ECO:0000313" key="6">
    <source>
        <dbReference type="Proteomes" id="UP000004263"/>
    </source>
</evidence>
<dbReference type="RefSeq" id="WP_007017482.1">
    <property type="nucleotide sequence ID" value="NZ_CH724114.1"/>
</dbReference>
<dbReference type="PANTHER" id="PTHR30024:SF47">
    <property type="entry name" value="TAURINE-BINDING PERIPLASMIC PROTEIN"/>
    <property type="match status" value="1"/>
</dbReference>
<dbReference type="STRING" id="207949.RED65_00010"/>
<protein>
    <submittedName>
        <fullName evidence="5">ABC-type nitrate/sulfonate/bicarbonate transport systems periplasmic components-like protein</fullName>
    </submittedName>
</protein>
<dbReference type="EMBL" id="AAQH01000038">
    <property type="protein sequence ID" value="EAT10713.1"/>
    <property type="molecule type" value="Genomic_DNA"/>
</dbReference>
<dbReference type="HOGENOM" id="CLU_028871_3_2_6"/>
<evidence type="ECO:0000256" key="2">
    <source>
        <dbReference type="ARBA" id="ARBA00010742"/>
    </source>
</evidence>
<sequence>MASYLFKLVVGLVFIPLLLACTSYKDPIKVGNNIWPGFALYYLAQSKGLINTEHVRLVEYQNATYVSEALISGDLDAAMLTLDEVLRLQELGINLTIIQVIDVSRGADVVMSRIPLTELNDFSGKTIAVERSAVGALVMAAFQDFFDIPDNALKIIDSTVERSVQAYEQGADFIVTNAPFSQYVAKNGAYQVFDTSMRPNLVVDVLVVKDEVLAETNEDVFVELVNGFFQAYELLKSQPDVALPYLTKRLRLTDQEVLACYEGLDVANLPQNRGMLSGSKAGLHYILKEVHSILLSASYLERELPINRLFTDEFLPQRL</sequence>
<keyword evidence="6" id="KW-1185">Reference proteome</keyword>
<dbReference type="PANTHER" id="PTHR30024">
    <property type="entry name" value="ALIPHATIC SULFONATES-BINDING PROTEIN-RELATED"/>
    <property type="match status" value="1"/>
</dbReference>
<dbReference type="SUPFAM" id="SSF53850">
    <property type="entry name" value="Periplasmic binding protein-like II"/>
    <property type="match status" value="1"/>
</dbReference>
<dbReference type="OrthoDB" id="5292144at2"/>
<dbReference type="Pfam" id="PF09084">
    <property type="entry name" value="NMT1"/>
    <property type="match status" value="1"/>
</dbReference>
<gene>
    <name evidence="5" type="ORF">RED65_00010</name>
</gene>
<organism evidence="5 6">
    <name type="scientific">Bermanella marisrubri</name>
    <dbReference type="NCBI Taxonomy" id="207949"/>
    <lineage>
        <taxon>Bacteria</taxon>
        <taxon>Pseudomonadati</taxon>
        <taxon>Pseudomonadota</taxon>
        <taxon>Gammaproteobacteria</taxon>
        <taxon>Oceanospirillales</taxon>
        <taxon>Oceanospirillaceae</taxon>
        <taxon>Bermanella</taxon>
    </lineage>
</organism>
<evidence type="ECO:0000313" key="5">
    <source>
        <dbReference type="EMBL" id="EAT10713.1"/>
    </source>
</evidence>
<dbReference type="Gene3D" id="3.40.190.10">
    <property type="entry name" value="Periplasmic binding protein-like II"/>
    <property type="match status" value="2"/>
</dbReference>
<evidence type="ECO:0000259" key="4">
    <source>
        <dbReference type="Pfam" id="PF09084"/>
    </source>
</evidence>
<keyword evidence="3" id="KW-0732">Signal</keyword>
<dbReference type="AlphaFoldDB" id="Q1MXM0"/>
<feature type="domain" description="SsuA/THI5-like" evidence="4">
    <location>
        <begin position="35"/>
        <end position="241"/>
    </location>
</feature>
<comment type="caution">
    <text evidence="5">The sequence shown here is derived from an EMBL/GenBank/DDBJ whole genome shotgun (WGS) entry which is preliminary data.</text>
</comment>
<evidence type="ECO:0000256" key="3">
    <source>
        <dbReference type="ARBA" id="ARBA00022729"/>
    </source>
</evidence>
<dbReference type="GO" id="GO:0042597">
    <property type="term" value="C:periplasmic space"/>
    <property type="evidence" value="ECO:0007669"/>
    <property type="project" value="UniProtKB-SubCell"/>
</dbReference>
<evidence type="ECO:0000256" key="1">
    <source>
        <dbReference type="ARBA" id="ARBA00004418"/>
    </source>
</evidence>
<dbReference type="Proteomes" id="UP000004263">
    <property type="component" value="Unassembled WGS sequence"/>
</dbReference>
<name>Q1MXM0_9GAMM</name>
<proteinExistence type="inferred from homology"/>
<dbReference type="PROSITE" id="PS51257">
    <property type="entry name" value="PROKAR_LIPOPROTEIN"/>
    <property type="match status" value="1"/>
</dbReference>